<feature type="compositionally biased region" description="Basic and acidic residues" evidence="1">
    <location>
        <begin position="22"/>
        <end position="31"/>
    </location>
</feature>
<proteinExistence type="predicted"/>
<dbReference type="EMBL" id="OV725078">
    <property type="protein sequence ID" value="CAH1393080.1"/>
    <property type="molecule type" value="Genomic_DNA"/>
</dbReference>
<dbReference type="OrthoDB" id="10032414at2759"/>
<feature type="region of interest" description="Disordered" evidence="1">
    <location>
        <begin position="5"/>
        <end position="34"/>
    </location>
</feature>
<keyword evidence="3" id="KW-1185">Reference proteome</keyword>
<evidence type="ECO:0000313" key="2">
    <source>
        <dbReference type="EMBL" id="CAH1393080.1"/>
    </source>
</evidence>
<organism evidence="2 3">
    <name type="scientific">Nezara viridula</name>
    <name type="common">Southern green stink bug</name>
    <name type="synonym">Cimex viridulus</name>
    <dbReference type="NCBI Taxonomy" id="85310"/>
    <lineage>
        <taxon>Eukaryota</taxon>
        <taxon>Metazoa</taxon>
        <taxon>Ecdysozoa</taxon>
        <taxon>Arthropoda</taxon>
        <taxon>Hexapoda</taxon>
        <taxon>Insecta</taxon>
        <taxon>Pterygota</taxon>
        <taxon>Neoptera</taxon>
        <taxon>Paraneoptera</taxon>
        <taxon>Hemiptera</taxon>
        <taxon>Heteroptera</taxon>
        <taxon>Panheteroptera</taxon>
        <taxon>Pentatomomorpha</taxon>
        <taxon>Pentatomoidea</taxon>
        <taxon>Pentatomidae</taxon>
        <taxon>Pentatominae</taxon>
        <taxon>Nezara</taxon>
    </lineage>
</organism>
<gene>
    <name evidence="2" type="ORF">NEZAVI_LOCUS3799</name>
</gene>
<feature type="compositionally biased region" description="Polar residues" evidence="1">
    <location>
        <begin position="5"/>
        <end position="18"/>
    </location>
</feature>
<dbReference type="Proteomes" id="UP001152798">
    <property type="component" value="Chromosome 2"/>
</dbReference>
<protein>
    <submittedName>
        <fullName evidence="2">Uncharacterized protein</fullName>
    </submittedName>
</protein>
<accession>A0A9P0E950</accession>
<dbReference type="AlphaFoldDB" id="A0A9P0E950"/>
<evidence type="ECO:0000256" key="1">
    <source>
        <dbReference type="SAM" id="MobiDB-lite"/>
    </source>
</evidence>
<reference evidence="2" key="1">
    <citation type="submission" date="2022-01" db="EMBL/GenBank/DDBJ databases">
        <authorList>
            <person name="King R."/>
        </authorList>
    </citation>
    <scope>NUCLEOTIDE SEQUENCE</scope>
</reference>
<sequence>MVCQISFNTSSKFKSGDTSLEDVPRSGRPTEVDSSNIKALIEQDRKCGSSCYGRSGKQKPWPVYCLMAYTSARSLSECEALIPATGENAVIGVVQRWPMTVFEWLPISCSQPF</sequence>
<evidence type="ECO:0000313" key="3">
    <source>
        <dbReference type="Proteomes" id="UP001152798"/>
    </source>
</evidence>
<name>A0A9P0E950_NEZVI</name>